<dbReference type="InterPro" id="IPR053151">
    <property type="entry name" value="RNase_H-like"/>
</dbReference>
<dbReference type="GO" id="GO:0003676">
    <property type="term" value="F:nucleic acid binding"/>
    <property type="evidence" value="ECO:0007669"/>
    <property type="project" value="InterPro"/>
</dbReference>
<keyword evidence="3" id="KW-1185">Reference proteome</keyword>
<protein>
    <recommendedName>
        <fullName evidence="1">RNase H type-1 domain-containing protein</fullName>
    </recommendedName>
</protein>
<dbReference type="EMBL" id="VEPZ02000240">
    <property type="protein sequence ID" value="KAE8729046.1"/>
    <property type="molecule type" value="Genomic_DNA"/>
</dbReference>
<accession>A0A6A3CJS1</accession>
<evidence type="ECO:0000313" key="3">
    <source>
        <dbReference type="Proteomes" id="UP000436088"/>
    </source>
</evidence>
<dbReference type="Pfam" id="PF13456">
    <property type="entry name" value="RVT_3"/>
    <property type="match status" value="1"/>
</dbReference>
<gene>
    <name evidence="2" type="ORF">F3Y22_tig00004004pilonHSYRG00047</name>
</gene>
<dbReference type="Proteomes" id="UP000436088">
    <property type="component" value="Unassembled WGS sequence"/>
</dbReference>
<dbReference type="SUPFAM" id="SSF53098">
    <property type="entry name" value="Ribonuclease H-like"/>
    <property type="match status" value="1"/>
</dbReference>
<feature type="domain" description="RNase H type-1" evidence="1">
    <location>
        <begin position="91"/>
        <end position="182"/>
    </location>
</feature>
<evidence type="ECO:0000259" key="1">
    <source>
        <dbReference type="Pfam" id="PF13456"/>
    </source>
</evidence>
<comment type="caution">
    <text evidence="2">The sequence shown here is derived from an EMBL/GenBank/DDBJ whole genome shotgun (WGS) entry which is preliminary data.</text>
</comment>
<dbReference type="GO" id="GO:0004523">
    <property type="term" value="F:RNA-DNA hybrid ribonuclease activity"/>
    <property type="evidence" value="ECO:0007669"/>
    <property type="project" value="InterPro"/>
</dbReference>
<organism evidence="2 3">
    <name type="scientific">Hibiscus syriacus</name>
    <name type="common">Rose of Sharon</name>
    <dbReference type="NCBI Taxonomy" id="106335"/>
    <lineage>
        <taxon>Eukaryota</taxon>
        <taxon>Viridiplantae</taxon>
        <taxon>Streptophyta</taxon>
        <taxon>Embryophyta</taxon>
        <taxon>Tracheophyta</taxon>
        <taxon>Spermatophyta</taxon>
        <taxon>Magnoliopsida</taxon>
        <taxon>eudicotyledons</taxon>
        <taxon>Gunneridae</taxon>
        <taxon>Pentapetalae</taxon>
        <taxon>rosids</taxon>
        <taxon>malvids</taxon>
        <taxon>Malvales</taxon>
        <taxon>Malvaceae</taxon>
        <taxon>Malvoideae</taxon>
        <taxon>Hibiscus</taxon>
    </lineage>
</organism>
<sequence>MAMAIWSTLVKAEKLEDFCTRDIRSWMQINIASPGFYAREENDWDLRFGSILWLIWKNRNGRIFDPDYFEHESVLEKSRRLTLEANRAMESSLSMIQLSHRSFEAELWGIHEGLSHAWNLGERLITVETDSLEDVRMLKKNTKRGSIFTLIDCVNELINRDWNVVLKHISWNANKVADRLAKIVATRGEARIVFSTPPLEVIDIVQREYEDYTLTA</sequence>
<dbReference type="AlphaFoldDB" id="A0A6A3CJS1"/>
<dbReference type="PANTHER" id="PTHR47723">
    <property type="entry name" value="OS05G0353850 PROTEIN"/>
    <property type="match status" value="1"/>
</dbReference>
<name>A0A6A3CJS1_HIBSY</name>
<dbReference type="InterPro" id="IPR036397">
    <property type="entry name" value="RNaseH_sf"/>
</dbReference>
<dbReference type="CDD" id="cd06222">
    <property type="entry name" value="RNase_H_like"/>
    <property type="match status" value="1"/>
</dbReference>
<dbReference type="InterPro" id="IPR012337">
    <property type="entry name" value="RNaseH-like_sf"/>
</dbReference>
<dbReference type="InterPro" id="IPR044730">
    <property type="entry name" value="RNase_H-like_dom_plant"/>
</dbReference>
<dbReference type="PANTHER" id="PTHR47723:SF19">
    <property type="entry name" value="POLYNUCLEOTIDYL TRANSFERASE, RIBONUCLEASE H-LIKE SUPERFAMILY PROTEIN"/>
    <property type="match status" value="1"/>
</dbReference>
<evidence type="ECO:0000313" key="2">
    <source>
        <dbReference type="EMBL" id="KAE8729046.1"/>
    </source>
</evidence>
<proteinExistence type="predicted"/>
<dbReference type="InterPro" id="IPR002156">
    <property type="entry name" value="RNaseH_domain"/>
</dbReference>
<reference evidence="2" key="1">
    <citation type="submission" date="2019-09" db="EMBL/GenBank/DDBJ databases">
        <title>Draft genome information of white flower Hibiscus syriacus.</title>
        <authorList>
            <person name="Kim Y.-M."/>
        </authorList>
    </citation>
    <scope>NUCLEOTIDE SEQUENCE [LARGE SCALE GENOMIC DNA]</scope>
    <source>
        <strain evidence="2">YM2019G1</strain>
    </source>
</reference>
<dbReference type="Gene3D" id="3.30.420.10">
    <property type="entry name" value="Ribonuclease H-like superfamily/Ribonuclease H"/>
    <property type="match status" value="1"/>
</dbReference>